<keyword evidence="5" id="KW-1185">Reference proteome</keyword>
<feature type="domain" description="AB hydrolase-1" evidence="3">
    <location>
        <begin position="63"/>
        <end position="194"/>
    </location>
</feature>
<keyword evidence="1" id="KW-0378">Hydrolase</keyword>
<dbReference type="PRINTS" id="PR00111">
    <property type="entry name" value="ABHYDROLASE"/>
</dbReference>
<dbReference type="Gene3D" id="3.40.50.1820">
    <property type="entry name" value="alpha/beta hydrolase"/>
    <property type="match status" value="1"/>
</dbReference>
<evidence type="ECO:0000256" key="2">
    <source>
        <dbReference type="ARBA" id="ARBA00038334"/>
    </source>
</evidence>
<accession>A0AAN9YBH6</accession>
<comment type="similarity">
    <text evidence="2">Belongs to the AB hydrolase superfamily. Epoxide hydrolase family.</text>
</comment>
<evidence type="ECO:0000313" key="5">
    <source>
        <dbReference type="Proteomes" id="UP001367676"/>
    </source>
</evidence>
<dbReference type="PANTHER" id="PTHR43329">
    <property type="entry name" value="EPOXIDE HYDROLASE"/>
    <property type="match status" value="1"/>
</dbReference>
<dbReference type="SUPFAM" id="SSF53474">
    <property type="entry name" value="alpha/beta-Hydrolases"/>
    <property type="match status" value="1"/>
</dbReference>
<dbReference type="EMBL" id="JBBCAQ010000003">
    <property type="protein sequence ID" value="KAK7604805.1"/>
    <property type="molecule type" value="Genomic_DNA"/>
</dbReference>
<dbReference type="Proteomes" id="UP001367676">
    <property type="component" value="Unassembled WGS sequence"/>
</dbReference>
<dbReference type="GO" id="GO:0004301">
    <property type="term" value="F:epoxide hydrolase activity"/>
    <property type="evidence" value="ECO:0007669"/>
    <property type="project" value="UniProtKB-ARBA"/>
</dbReference>
<comment type="caution">
    <text evidence="4">The sequence shown here is derived from an EMBL/GenBank/DDBJ whole genome shotgun (WGS) entry which is preliminary data.</text>
</comment>
<dbReference type="Pfam" id="PF00561">
    <property type="entry name" value="Abhydrolase_1"/>
    <property type="match status" value="1"/>
</dbReference>
<dbReference type="InterPro" id="IPR000639">
    <property type="entry name" value="Epox_hydrolase-like"/>
</dbReference>
<protein>
    <recommendedName>
        <fullName evidence="3">AB hydrolase-1 domain-containing protein</fullName>
    </recommendedName>
</protein>
<gene>
    <name evidence="4" type="ORF">V9T40_005991</name>
</gene>
<evidence type="ECO:0000313" key="4">
    <source>
        <dbReference type="EMBL" id="KAK7604805.1"/>
    </source>
</evidence>
<evidence type="ECO:0000259" key="3">
    <source>
        <dbReference type="Pfam" id="PF00561"/>
    </source>
</evidence>
<sequence>MNNKLRVQGIIYQWWRHPSEKLATKRRELPPACLNDPSFGEHYYIQIKNIKLHYVENGDKTKPLMLFLHGFPDFWYSWRHQLKYFSKHYWTVAVDLRGYGDSEKPEGVSQYKIKYLMSDIKNLIQALGREKCILVGHDWGSIIGWYFLLKYPDMIDKYVMIGVYPLFARRGTWSQLVKSWYMYGFLLPYLPEIYIQRKDCRILDRIFKYQSQDEKDVYKFVFGKPGALTCPINYVRANALKLVFSLRTKAKDIHFPRGLVLYTDNDESVDSINFADVEKIVENLDSVLISSASHYIHQCKPDETNKAIAKFLDPEVIDTSENAKSVQFNDDETRIASHQD</sequence>
<dbReference type="AlphaFoldDB" id="A0AAN9YBH6"/>
<dbReference type="PRINTS" id="PR00412">
    <property type="entry name" value="EPOXHYDRLASE"/>
</dbReference>
<dbReference type="InterPro" id="IPR000073">
    <property type="entry name" value="AB_hydrolase_1"/>
</dbReference>
<organism evidence="4 5">
    <name type="scientific">Parthenolecanium corni</name>
    <dbReference type="NCBI Taxonomy" id="536013"/>
    <lineage>
        <taxon>Eukaryota</taxon>
        <taxon>Metazoa</taxon>
        <taxon>Ecdysozoa</taxon>
        <taxon>Arthropoda</taxon>
        <taxon>Hexapoda</taxon>
        <taxon>Insecta</taxon>
        <taxon>Pterygota</taxon>
        <taxon>Neoptera</taxon>
        <taxon>Paraneoptera</taxon>
        <taxon>Hemiptera</taxon>
        <taxon>Sternorrhyncha</taxon>
        <taxon>Coccoidea</taxon>
        <taxon>Coccidae</taxon>
        <taxon>Parthenolecanium</taxon>
    </lineage>
</organism>
<name>A0AAN9YBH6_9HEMI</name>
<reference evidence="4 5" key="1">
    <citation type="submission" date="2024-03" db="EMBL/GenBank/DDBJ databases">
        <title>Adaptation during the transition from Ophiocordyceps entomopathogen to insect associate is accompanied by gene loss and intensified selection.</title>
        <authorList>
            <person name="Ward C.M."/>
            <person name="Onetto C.A."/>
            <person name="Borneman A.R."/>
        </authorList>
    </citation>
    <scope>NUCLEOTIDE SEQUENCE [LARGE SCALE GENOMIC DNA]</scope>
    <source>
        <strain evidence="4">AWRI1</strain>
        <tissue evidence="4">Single Adult Female</tissue>
    </source>
</reference>
<proteinExistence type="inferred from homology"/>
<evidence type="ECO:0000256" key="1">
    <source>
        <dbReference type="ARBA" id="ARBA00022801"/>
    </source>
</evidence>
<dbReference type="InterPro" id="IPR029058">
    <property type="entry name" value="AB_hydrolase_fold"/>
</dbReference>